<evidence type="ECO:0000256" key="1">
    <source>
        <dbReference type="SAM" id="MobiDB-lite"/>
    </source>
</evidence>
<keyword evidence="3" id="KW-1185">Reference proteome</keyword>
<protein>
    <submittedName>
        <fullName evidence="2">Uncharacterized protein</fullName>
    </submittedName>
</protein>
<comment type="caution">
    <text evidence="2">The sequence shown here is derived from an EMBL/GenBank/DDBJ whole genome shotgun (WGS) entry which is preliminary data.</text>
</comment>
<dbReference type="EMBL" id="JANPWB010000010">
    <property type="protein sequence ID" value="KAJ1142066.1"/>
    <property type="molecule type" value="Genomic_DNA"/>
</dbReference>
<gene>
    <name evidence="2" type="ORF">NDU88_008394</name>
</gene>
<evidence type="ECO:0000313" key="2">
    <source>
        <dbReference type="EMBL" id="KAJ1142066.1"/>
    </source>
</evidence>
<evidence type="ECO:0000313" key="3">
    <source>
        <dbReference type="Proteomes" id="UP001066276"/>
    </source>
</evidence>
<name>A0AAV7QNH8_PLEWA</name>
<reference evidence="2" key="1">
    <citation type="journal article" date="2022" name="bioRxiv">
        <title>Sequencing and chromosome-scale assembly of the giantPleurodeles waltlgenome.</title>
        <authorList>
            <person name="Brown T."/>
            <person name="Elewa A."/>
            <person name="Iarovenko S."/>
            <person name="Subramanian E."/>
            <person name="Araus A.J."/>
            <person name="Petzold A."/>
            <person name="Susuki M."/>
            <person name="Suzuki K.-i.T."/>
            <person name="Hayashi T."/>
            <person name="Toyoda A."/>
            <person name="Oliveira C."/>
            <person name="Osipova E."/>
            <person name="Leigh N.D."/>
            <person name="Simon A."/>
            <person name="Yun M.H."/>
        </authorList>
    </citation>
    <scope>NUCLEOTIDE SEQUENCE</scope>
    <source>
        <strain evidence="2">20211129_DDA</strain>
        <tissue evidence="2">Liver</tissue>
    </source>
</reference>
<accession>A0AAV7QNH8</accession>
<sequence length="78" mass="8535">MAPPQRRGQKKEPVGRNSAMSGASRRKAVLYPREAGDPQGCWKPAVEDASTLILKERKPQIIRCDIAVVSENPVPILA</sequence>
<proteinExistence type="predicted"/>
<organism evidence="2 3">
    <name type="scientific">Pleurodeles waltl</name>
    <name type="common">Iberian ribbed newt</name>
    <dbReference type="NCBI Taxonomy" id="8319"/>
    <lineage>
        <taxon>Eukaryota</taxon>
        <taxon>Metazoa</taxon>
        <taxon>Chordata</taxon>
        <taxon>Craniata</taxon>
        <taxon>Vertebrata</taxon>
        <taxon>Euteleostomi</taxon>
        <taxon>Amphibia</taxon>
        <taxon>Batrachia</taxon>
        <taxon>Caudata</taxon>
        <taxon>Salamandroidea</taxon>
        <taxon>Salamandridae</taxon>
        <taxon>Pleurodelinae</taxon>
        <taxon>Pleurodeles</taxon>
    </lineage>
</organism>
<feature type="region of interest" description="Disordered" evidence="1">
    <location>
        <begin position="1"/>
        <end position="27"/>
    </location>
</feature>
<dbReference type="AlphaFoldDB" id="A0AAV7QNH8"/>
<dbReference type="Proteomes" id="UP001066276">
    <property type="component" value="Chromosome 6"/>
</dbReference>